<reference evidence="2 3" key="1">
    <citation type="submission" date="2020-02" db="EMBL/GenBank/DDBJ databases">
        <authorList>
            <person name="Ferguson B K."/>
        </authorList>
    </citation>
    <scope>NUCLEOTIDE SEQUENCE [LARGE SCALE GENOMIC DNA]</scope>
</reference>
<dbReference type="AlphaFoldDB" id="A0A6H5I1U7"/>
<keyword evidence="3" id="KW-1185">Reference proteome</keyword>
<sequence length="258" mass="29492">MPPSAAAAARFVICIYSSSSSTTTTTSVAATTTTIATTAAARYIARCQLCTFIDEDFLKTSPAYLIHRHALMHDSDRNDPESKAWQRDDLTRISAVQHMCHETRSARSSNNNSRRGLRERENQIKVLEREDRSMPELGKTRRYLRVPAQTYTRSLCRYHSARAYMENSNNTKARVHGRSYEIWERLYIRANTCPLATSPHKITRCLVRSCDISPCGASLRHSARVRQNILIPNHANEYYTDCLSRVRLSNLPLDYFVD</sequence>
<evidence type="ECO:0000313" key="2">
    <source>
        <dbReference type="EMBL" id="CAB0031736.1"/>
    </source>
</evidence>
<name>A0A6H5I1U7_9HYME</name>
<dbReference type="Proteomes" id="UP000479190">
    <property type="component" value="Unassembled WGS sequence"/>
</dbReference>
<evidence type="ECO:0000313" key="3">
    <source>
        <dbReference type="Proteomes" id="UP000479190"/>
    </source>
</evidence>
<proteinExistence type="predicted"/>
<protein>
    <submittedName>
        <fullName evidence="2">Uncharacterized protein</fullName>
    </submittedName>
</protein>
<accession>A0A6H5I1U7</accession>
<gene>
    <name evidence="2" type="ORF">TBRA_LOCUS3701</name>
</gene>
<organism evidence="2 3">
    <name type="scientific">Trichogramma brassicae</name>
    <dbReference type="NCBI Taxonomy" id="86971"/>
    <lineage>
        <taxon>Eukaryota</taxon>
        <taxon>Metazoa</taxon>
        <taxon>Ecdysozoa</taxon>
        <taxon>Arthropoda</taxon>
        <taxon>Hexapoda</taxon>
        <taxon>Insecta</taxon>
        <taxon>Pterygota</taxon>
        <taxon>Neoptera</taxon>
        <taxon>Endopterygota</taxon>
        <taxon>Hymenoptera</taxon>
        <taxon>Apocrita</taxon>
        <taxon>Proctotrupomorpha</taxon>
        <taxon>Chalcidoidea</taxon>
        <taxon>Trichogrammatidae</taxon>
        <taxon>Trichogramma</taxon>
    </lineage>
</organism>
<evidence type="ECO:0000256" key="1">
    <source>
        <dbReference type="SAM" id="MobiDB-lite"/>
    </source>
</evidence>
<dbReference type="EMBL" id="CADCXV010000651">
    <property type="protein sequence ID" value="CAB0031736.1"/>
    <property type="molecule type" value="Genomic_DNA"/>
</dbReference>
<feature type="region of interest" description="Disordered" evidence="1">
    <location>
        <begin position="101"/>
        <end position="123"/>
    </location>
</feature>